<reference evidence="2" key="1">
    <citation type="journal article" date="2019" name="Environ. Microbiol.">
        <title>Fungal ecological strategies reflected in gene transcription - a case study of two litter decomposers.</title>
        <authorList>
            <person name="Barbi F."/>
            <person name="Kohler A."/>
            <person name="Barry K."/>
            <person name="Baskaran P."/>
            <person name="Daum C."/>
            <person name="Fauchery L."/>
            <person name="Ihrmark K."/>
            <person name="Kuo A."/>
            <person name="LaButti K."/>
            <person name="Lipzen A."/>
            <person name="Morin E."/>
            <person name="Grigoriev I.V."/>
            <person name="Henrissat B."/>
            <person name="Lindahl B."/>
            <person name="Martin F."/>
        </authorList>
    </citation>
    <scope>NUCLEOTIDE SEQUENCE</scope>
    <source>
        <strain evidence="2">JB14</strain>
    </source>
</reference>
<feature type="coiled-coil region" evidence="1">
    <location>
        <begin position="21"/>
        <end position="48"/>
    </location>
</feature>
<evidence type="ECO:0000313" key="2">
    <source>
        <dbReference type="EMBL" id="KAE9394256.1"/>
    </source>
</evidence>
<dbReference type="OrthoDB" id="3268380at2759"/>
<keyword evidence="3" id="KW-1185">Reference proteome</keyword>
<keyword evidence="1" id="KW-0175">Coiled coil</keyword>
<dbReference type="Proteomes" id="UP000799118">
    <property type="component" value="Unassembled WGS sequence"/>
</dbReference>
<accession>A0A6A4H8Y2</accession>
<dbReference type="AlphaFoldDB" id="A0A6A4H8Y2"/>
<gene>
    <name evidence="2" type="ORF">BT96DRAFT_998646</name>
</gene>
<name>A0A6A4H8Y2_9AGAR</name>
<dbReference type="EMBL" id="ML769553">
    <property type="protein sequence ID" value="KAE9394256.1"/>
    <property type="molecule type" value="Genomic_DNA"/>
</dbReference>
<organism evidence="2 3">
    <name type="scientific">Gymnopus androsaceus JB14</name>
    <dbReference type="NCBI Taxonomy" id="1447944"/>
    <lineage>
        <taxon>Eukaryota</taxon>
        <taxon>Fungi</taxon>
        <taxon>Dikarya</taxon>
        <taxon>Basidiomycota</taxon>
        <taxon>Agaricomycotina</taxon>
        <taxon>Agaricomycetes</taxon>
        <taxon>Agaricomycetidae</taxon>
        <taxon>Agaricales</taxon>
        <taxon>Marasmiineae</taxon>
        <taxon>Omphalotaceae</taxon>
        <taxon>Gymnopus</taxon>
    </lineage>
</organism>
<protein>
    <submittedName>
        <fullName evidence="2">Uncharacterized protein</fullName>
    </submittedName>
</protein>
<evidence type="ECO:0000313" key="3">
    <source>
        <dbReference type="Proteomes" id="UP000799118"/>
    </source>
</evidence>
<proteinExistence type="predicted"/>
<evidence type="ECO:0000256" key="1">
    <source>
        <dbReference type="SAM" id="Coils"/>
    </source>
</evidence>
<sequence>MAHLLSEPRIEHPIWLEPDDISYLRAQMSRIEAELKSLEKEINKRRMNKLGGSDYRLETQLKRQRDAKIVGIARVRSILSPIRRVPLEILGEIFVLSCLPKGRQKPKINALQRDICAICSVCIAWRIAAHATPRLWSTLQYSLESDHSKNRILWFRQWLERARGFPLDLHLHLFYTSSRDTGRRQLLDHVSGFPPPNSSA</sequence>